<protein>
    <submittedName>
        <fullName evidence="2">Unannotated protein</fullName>
    </submittedName>
</protein>
<evidence type="ECO:0000256" key="1">
    <source>
        <dbReference type="SAM" id="MobiDB-lite"/>
    </source>
</evidence>
<name>A0A6J6C6V5_9ZZZZ</name>
<gene>
    <name evidence="2" type="ORF">UFOPK1505_00558</name>
</gene>
<reference evidence="2" key="1">
    <citation type="submission" date="2020-05" db="EMBL/GenBank/DDBJ databases">
        <authorList>
            <person name="Chiriac C."/>
            <person name="Salcher M."/>
            <person name="Ghai R."/>
            <person name="Kavagutti S V."/>
        </authorList>
    </citation>
    <scope>NUCLEOTIDE SEQUENCE</scope>
</reference>
<dbReference type="AlphaFoldDB" id="A0A6J6C6V5"/>
<dbReference type="EMBL" id="CAEZSS010000092">
    <property type="protein sequence ID" value="CAB4547090.1"/>
    <property type="molecule type" value="Genomic_DNA"/>
</dbReference>
<evidence type="ECO:0000313" key="2">
    <source>
        <dbReference type="EMBL" id="CAB4547090.1"/>
    </source>
</evidence>
<feature type="region of interest" description="Disordered" evidence="1">
    <location>
        <begin position="1"/>
        <end position="20"/>
    </location>
</feature>
<accession>A0A6J6C6V5</accession>
<proteinExistence type="predicted"/>
<sequence>MPKVEIKDENKPSRARSEVGRVMDGGEISFRPLPIPAMTRMLMIYP</sequence>
<organism evidence="2">
    <name type="scientific">freshwater metagenome</name>
    <dbReference type="NCBI Taxonomy" id="449393"/>
    <lineage>
        <taxon>unclassified sequences</taxon>
        <taxon>metagenomes</taxon>
        <taxon>ecological metagenomes</taxon>
    </lineage>
</organism>